<evidence type="ECO:0000256" key="6">
    <source>
        <dbReference type="SAM" id="SignalP"/>
    </source>
</evidence>
<comment type="subcellular location">
    <subcellularLocation>
        <location evidence="1">Membrane</location>
    </subcellularLocation>
</comment>
<feature type="compositionally biased region" description="Low complexity" evidence="5">
    <location>
        <begin position="51"/>
        <end position="69"/>
    </location>
</feature>
<reference evidence="7 8" key="1">
    <citation type="journal article" date="2019" name="Int. J. Syst. Evol. Microbiol.">
        <title>Capsulimonas corticalis gen. nov., sp. nov., an aerobic capsulated bacterium, of a novel bacterial order, Capsulimonadales ord. nov., of the class Armatimonadia of the phylum Armatimonadetes.</title>
        <authorList>
            <person name="Li J."/>
            <person name="Kudo C."/>
            <person name="Tonouchi A."/>
        </authorList>
    </citation>
    <scope>NUCLEOTIDE SEQUENCE [LARGE SCALE GENOMIC DNA]</scope>
    <source>
        <strain evidence="7 8">AX-7</strain>
    </source>
</reference>
<evidence type="ECO:0000313" key="8">
    <source>
        <dbReference type="Proteomes" id="UP000287394"/>
    </source>
</evidence>
<keyword evidence="2" id="KW-1134">Transmembrane beta strand</keyword>
<keyword evidence="8" id="KW-1185">Reference proteome</keyword>
<name>A0A402CPH9_9BACT</name>
<protein>
    <submittedName>
        <fullName evidence="7">Outer membrane protein assembly factor</fullName>
    </submittedName>
</protein>
<proteinExistence type="predicted"/>
<dbReference type="Pfam" id="PF07244">
    <property type="entry name" value="POTRA"/>
    <property type="match status" value="2"/>
</dbReference>
<evidence type="ECO:0000256" key="5">
    <source>
        <dbReference type="SAM" id="MobiDB-lite"/>
    </source>
</evidence>
<keyword evidence="3" id="KW-0812">Transmembrane</keyword>
<feature type="region of interest" description="Disordered" evidence="5">
    <location>
        <begin position="40"/>
        <end position="69"/>
    </location>
</feature>
<evidence type="ECO:0000256" key="3">
    <source>
        <dbReference type="ARBA" id="ARBA00022692"/>
    </source>
</evidence>
<keyword evidence="4" id="KW-0472">Membrane</keyword>
<dbReference type="RefSeq" id="WP_125205772.1">
    <property type="nucleotide sequence ID" value="NZ_AP025739.1"/>
</dbReference>
<evidence type="ECO:0000256" key="2">
    <source>
        <dbReference type="ARBA" id="ARBA00022452"/>
    </source>
</evidence>
<accession>A0A402CPH9</accession>
<dbReference type="InterPro" id="IPR039910">
    <property type="entry name" value="D15-like"/>
</dbReference>
<dbReference type="AlphaFoldDB" id="A0A402CPH9"/>
<dbReference type="InterPro" id="IPR000184">
    <property type="entry name" value="Bac_surfAg_D15"/>
</dbReference>
<evidence type="ECO:0000256" key="4">
    <source>
        <dbReference type="ARBA" id="ARBA00023136"/>
    </source>
</evidence>
<evidence type="ECO:0000313" key="7">
    <source>
        <dbReference type="EMBL" id="BDI33063.1"/>
    </source>
</evidence>
<dbReference type="KEGG" id="ccot:CCAX7_51140"/>
<dbReference type="EMBL" id="AP025739">
    <property type="protein sequence ID" value="BDI33063.1"/>
    <property type="molecule type" value="Genomic_DNA"/>
</dbReference>
<dbReference type="PROSITE" id="PS51779">
    <property type="entry name" value="POTRA"/>
    <property type="match status" value="1"/>
</dbReference>
<organism evidence="7 8">
    <name type="scientific">Capsulimonas corticalis</name>
    <dbReference type="NCBI Taxonomy" id="2219043"/>
    <lineage>
        <taxon>Bacteria</taxon>
        <taxon>Bacillati</taxon>
        <taxon>Armatimonadota</taxon>
        <taxon>Armatimonadia</taxon>
        <taxon>Capsulimonadales</taxon>
        <taxon>Capsulimonadaceae</taxon>
        <taxon>Capsulimonas</taxon>
    </lineage>
</organism>
<gene>
    <name evidence="7" type="ORF">CCAX7_51140</name>
</gene>
<dbReference type="PANTHER" id="PTHR12815:SF18">
    <property type="entry name" value="SORTING AND ASSEMBLY MACHINERY COMPONENT 50 HOMOLOG"/>
    <property type="match status" value="1"/>
</dbReference>
<feature type="chain" id="PRO_5044270320" evidence="6">
    <location>
        <begin position="38"/>
        <end position="655"/>
    </location>
</feature>
<dbReference type="Pfam" id="PF01103">
    <property type="entry name" value="Omp85"/>
    <property type="match status" value="1"/>
</dbReference>
<dbReference type="Proteomes" id="UP000287394">
    <property type="component" value="Chromosome"/>
</dbReference>
<evidence type="ECO:0000256" key="1">
    <source>
        <dbReference type="ARBA" id="ARBA00004370"/>
    </source>
</evidence>
<dbReference type="PANTHER" id="PTHR12815">
    <property type="entry name" value="SORTING AND ASSEMBLY MACHINERY SAMM50 PROTEIN FAMILY MEMBER"/>
    <property type="match status" value="1"/>
</dbReference>
<feature type="signal peptide" evidence="6">
    <location>
        <begin position="1"/>
        <end position="37"/>
    </location>
</feature>
<sequence length="655" mass="70440">MTIWNKHRANAAKSACMLAITASILADGLAASHPVLAQTAAPAPATPDPAPAITLPDAGGAAPAAAPAPTAPALKGKIAEVVIKGNHTISTDAIQAVLTQKAGDQYTPDNADKDRESIKNMGYFNGDIGLNAVQTPDGGVQVVYTVVENPVIKKIAFNANTPTGEPTIPSDKLKSLMEIKEGQVLNTTVLVRDLAHLFDRQTGYVRSQGYIFDVSSDINIDPNTGVLTIPLIEAHIESIQIKGNKKTKAVVITREMRSKAGDVLDERRLQKELTKVYNLGLFDQVGPFEEIPTDVGKVIISIPVVEKRSGQVSVGVGYSDRANLVGRAELAENNFRGLGERVSLTWEVGGSSSQSDLELGFFEPYLDSHHTSLSANLYDRAIYRFASDTFSGTDGSNNTYIEKRRGATLNLARPLSDTFSFGISSRTEQVRANDVQLPPQDLFIRQIGNVSALGFNGTSNTRDNDISPAAGALRAFSFEAGVANTTTVNNAPGPLQPGRHVFTKVGIDLRQYISLQGPRKPGDFREPKRVFAVRLLLGATNKNVPFFEQYFLGGADSLRGYQTDRYWGSNLALFQSELRIPVGKDGNLQGVLLADVGDAWGSIYQDASLKQHDTLSLSSNFGVGIRLVTPIGPIRVDYAVGREGGKTQFSIGQSF</sequence>
<dbReference type="InterPro" id="IPR034746">
    <property type="entry name" value="POTRA"/>
</dbReference>
<dbReference type="Gene3D" id="3.10.20.310">
    <property type="entry name" value="membrane protein fhac"/>
    <property type="match status" value="3"/>
</dbReference>
<dbReference type="InterPro" id="IPR010827">
    <property type="entry name" value="BamA/TamA_POTRA"/>
</dbReference>
<dbReference type="GO" id="GO:0019867">
    <property type="term" value="C:outer membrane"/>
    <property type="evidence" value="ECO:0007669"/>
    <property type="project" value="InterPro"/>
</dbReference>
<keyword evidence="6" id="KW-0732">Signal</keyword>
<dbReference type="Gene3D" id="2.40.160.50">
    <property type="entry name" value="membrane protein fhac: a member of the omp85/tpsb transporter family"/>
    <property type="match status" value="1"/>
</dbReference>
<dbReference type="OrthoDB" id="9814535at2"/>